<feature type="compositionally biased region" description="Basic and acidic residues" evidence="2">
    <location>
        <begin position="304"/>
        <end position="322"/>
    </location>
</feature>
<feature type="region of interest" description="Disordered" evidence="2">
    <location>
        <begin position="1"/>
        <end position="21"/>
    </location>
</feature>
<feature type="compositionally biased region" description="Polar residues" evidence="2">
    <location>
        <begin position="1"/>
        <end position="14"/>
    </location>
</feature>
<dbReference type="Proteomes" id="UP001221898">
    <property type="component" value="Unassembled WGS sequence"/>
</dbReference>
<evidence type="ECO:0000259" key="3">
    <source>
        <dbReference type="Pfam" id="PF13868"/>
    </source>
</evidence>
<feature type="compositionally biased region" description="Basic and acidic residues" evidence="2">
    <location>
        <begin position="93"/>
        <end position="107"/>
    </location>
</feature>
<feature type="region of interest" description="Disordered" evidence="2">
    <location>
        <begin position="212"/>
        <end position="239"/>
    </location>
</feature>
<feature type="domain" description="Trichohyalin-plectin-homology" evidence="3">
    <location>
        <begin position="37"/>
        <end position="376"/>
    </location>
</feature>
<dbReference type="InterPro" id="IPR039986">
    <property type="entry name" value="CFAP210"/>
</dbReference>
<comment type="caution">
    <text evidence="4">The sequence shown here is derived from an EMBL/GenBank/DDBJ whole genome shotgun (WGS) entry which is preliminary data.</text>
</comment>
<evidence type="ECO:0000256" key="2">
    <source>
        <dbReference type="SAM" id="MobiDB-lite"/>
    </source>
</evidence>
<name>A0AAD7SDH0_9TELE</name>
<evidence type="ECO:0000256" key="1">
    <source>
        <dbReference type="ARBA" id="ARBA00023054"/>
    </source>
</evidence>
<feature type="region of interest" description="Disordered" evidence="2">
    <location>
        <begin position="251"/>
        <end position="322"/>
    </location>
</feature>
<sequence>MAATSTNVSSNGTNGRKGLEESRQRAIDYAARHQFYQSDCVKQFHRALLLTETLNDSRLQNELNQRIKKANDEDTRKFMAEIRRGEMAAVEQEQQRAKRRESDSKAHVDFLRRQMQEREDLRHQQKLAKQQETQKSKQLWQQCEGDRRALRQRQHEDKMTARNEYLQCMAEKRSNAADDHREEAEAEAARQRCVGEKDRWTSAVNERLADRLRRRERRSEAVGARLAAQERERAGEQDALDAAAMAGALARKEERFSQEQSRQSRAQSDLASAMAAQRDHRRRERQRRASEERRQGQATLGGNREADRAHWETERQAAQRQREARATMNAALDRQVAEKRLQEEARRQAESDFHRKNLELLAQEDLQFRRYAEGVIGAAQGRERNTVPMRKAAERGRGMGVGPISGGIRANYLVPGATRAQMPEYVDRTAQDIARLYSNATSESTGVRLGFIW</sequence>
<evidence type="ECO:0000313" key="4">
    <source>
        <dbReference type="EMBL" id="KAJ8399366.1"/>
    </source>
</evidence>
<feature type="region of interest" description="Disordered" evidence="2">
    <location>
        <begin position="118"/>
        <end position="142"/>
    </location>
</feature>
<feature type="compositionally biased region" description="Low complexity" evidence="2">
    <location>
        <begin position="258"/>
        <end position="268"/>
    </location>
</feature>
<protein>
    <recommendedName>
        <fullName evidence="3">Trichohyalin-plectin-homology domain-containing protein</fullName>
    </recommendedName>
</protein>
<dbReference type="PANTHER" id="PTHR28663">
    <property type="entry name" value="COILED-COIL DOMAIN-CONTAINING PROTEIN 173"/>
    <property type="match status" value="1"/>
</dbReference>
<reference evidence="4" key="1">
    <citation type="journal article" date="2023" name="Science">
        <title>Genome structures resolve the early diversification of teleost fishes.</title>
        <authorList>
            <person name="Parey E."/>
            <person name="Louis A."/>
            <person name="Montfort J."/>
            <person name="Bouchez O."/>
            <person name="Roques C."/>
            <person name="Iampietro C."/>
            <person name="Lluch J."/>
            <person name="Castinel A."/>
            <person name="Donnadieu C."/>
            <person name="Desvignes T."/>
            <person name="Floi Bucao C."/>
            <person name="Jouanno E."/>
            <person name="Wen M."/>
            <person name="Mejri S."/>
            <person name="Dirks R."/>
            <person name="Jansen H."/>
            <person name="Henkel C."/>
            <person name="Chen W.J."/>
            <person name="Zahm M."/>
            <person name="Cabau C."/>
            <person name="Klopp C."/>
            <person name="Thompson A.W."/>
            <person name="Robinson-Rechavi M."/>
            <person name="Braasch I."/>
            <person name="Lecointre G."/>
            <person name="Bobe J."/>
            <person name="Postlethwait J.H."/>
            <person name="Berthelot C."/>
            <person name="Roest Crollius H."/>
            <person name="Guiguen Y."/>
        </authorList>
    </citation>
    <scope>NUCLEOTIDE SEQUENCE</scope>
    <source>
        <strain evidence="4">NC1722</strain>
    </source>
</reference>
<keyword evidence="5" id="KW-1185">Reference proteome</keyword>
<feature type="region of interest" description="Disordered" evidence="2">
    <location>
        <begin position="173"/>
        <end position="193"/>
    </location>
</feature>
<dbReference type="EMBL" id="JAINUG010000084">
    <property type="protein sequence ID" value="KAJ8399366.1"/>
    <property type="molecule type" value="Genomic_DNA"/>
</dbReference>
<feature type="compositionally biased region" description="Polar residues" evidence="2">
    <location>
        <begin position="127"/>
        <end position="141"/>
    </location>
</feature>
<dbReference type="InterPro" id="IPR043597">
    <property type="entry name" value="TPH_dom"/>
</dbReference>
<evidence type="ECO:0000313" key="5">
    <source>
        <dbReference type="Proteomes" id="UP001221898"/>
    </source>
</evidence>
<accession>A0AAD7SDH0</accession>
<dbReference type="PANTHER" id="PTHR28663:SF1">
    <property type="entry name" value="CILIA- AND FLAGELLA- ASSOCIATED PROTEIN 210"/>
    <property type="match status" value="1"/>
</dbReference>
<gene>
    <name evidence="4" type="ORF">AAFF_G00414040</name>
</gene>
<dbReference type="AlphaFoldDB" id="A0AAD7SDH0"/>
<dbReference type="GO" id="GO:0005879">
    <property type="term" value="C:axonemal microtubule"/>
    <property type="evidence" value="ECO:0007669"/>
    <property type="project" value="TreeGrafter"/>
</dbReference>
<feature type="region of interest" description="Disordered" evidence="2">
    <location>
        <begin position="88"/>
        <end position="107"/>
    </location>
</feature>
<keyword evidence="1" id="KW-0175">Coiled coil</keyword>
<dbReference type="Pfam" id="PF13868">
    <property type="entry name" value="TPH"/>
    <property type="match status" value="1"/>
</dbReference>
<proteinExistence type="predicted"/>
<organism evidence="4 5">
    <name type="scientific">Aldrovandia affinis</name>
    <dbReference type="NCBI Taxonomy" id="143900"/>
    <lineage>
        <taxon>Eukaryota</taxon>
        <taxon>Metazoa</taxon>
        <taxon>Chordata</taxon>
        <taxon>Craniata</taxon>
        <taxon>Vertebrata</taxon>
        <taxon>Euteleostomi</taxon>
        <taxon>Actinopterygii</taxon>
        <taxon>Neopterygii</taxon>
        <taxon>Teleostei</taxon>
        <taxon>Notacanthiformes</taxon>
        <taxon>Halosauridae</taxon>
        <taxon>Aldrovandia</taxon>
    </lineage>
</organism>